<accession>A0A0F9PWY3</accession>
<name>A0A0F9PWY3_9ZZZZ</name>
<dbReference type="AlphaFoldDB" id="A0A0F9PWY3"/>
<gene>
    <name evidence="1" type="ORF">LCGC14_0790680</name>
</gene>
<reference evidence="1" key="1">
    <citation type="journal article" date="2015" name="Nature">
        <title>Complex archaea that bridge the gap between prokaryotes and eukaryotes.</title>
        <authorList>
            <person name="Spang A."/>
            <person name="Saw J.H."/>
            <person name="Jorgensen S.L."/>
            <person name="Zaremba-Niedzwiedzka K."/>
            <person name="Martijn J."/>
            <person name="Lind A.E."/>
            <person name="van Eijk R."/>
            <person name="Schleper C."/>
            <person name="Guy L."/>
            <person name="Ettema T.J."/>
        </authorList>
    </citation>
    <scope>NUCLEOTIDE SEQUENCE</scope>
</reference>
<protein>
    <submittedName>
        <fullName evidence="1">Uncharacterized protein</fullName>
    </submittedName>
</protein>
<proteinExistence type="predicted"/>
<dbReference type="EMBL" id="LAZR01002088">
    <property type="protein sequence ID" value="KKN34724.1"/>
    <property type="molecule type" value="Genomic_DNA"/>
</dbReference>
<organism evidence="1">
    <name type="scientific">marine sediment metagenome</name>
    <dbReference type="NCBI Taxonomy" id="412755"/>
    <lineage>
        <taxon>unclassified sequences</taxon>
        <taxon>metagenomes</taxon>
        <taxon>ecological metagenomes</taxon>
    </lineage>
</organism>
<comment type="caution">
    <text evidence="1">The sequence shown here is derived from an EMBL/GenBank/DDBJ whole genome shotgun (WGS) entry which is preliminary data.</text>
</comment>
<evidence type="ECO:0000313" key="1">
    <source>
        <dbReference type="EMBL" id="KKN34724.1"/>
    </source>
</evidence>
<sequence>MQLNDRYFLNPAHLELARARYFTKDDNGKPSEKDIDEVFCRTVKYIYKDDSKEHPDEALRFRREKKVI</sequence>
<feature type="non-terminal residue" evidence="1">
    <location>
        <position position="68"/>
    </location>
</feature>